<evidence type="ECO:0000259" key="1">
    <source>
        <dbReference type="Pfam" id="PF16035"/>
    </source>
</evidence>
<protein>
    <submittedName>
        <fullName evidence="2">8555_t:CDS:1</fullName>
    </submittedName>
</protein>
<organism evidence="2 3">
    <name type="scientific">Diversispora eburnea</name>
    <dbReference type="NCBI Taxonomy" id="1213867"/>
    <lineage>
        <taxon>Eukaryota</taxon>
        <taxon>Fungi</taxon>
        <taxon>Fungi incertae sedis</taxon>
        <taxon>Mucoromycota</taxon>
        <taxon>Glomeromycotina</taxon>
        <taxon>Glomeromycetes</taxon>
        <taxon>Diversisporales</taxon>
        <taxon>Diversisporaceae</taxon>
        <taxon>Diversispora</taxon>
    </lineage>
</organism>
<gene>
    <name evidence="2" type="ORF">DEBURN_LOCUS5507</name>
</gene>
<feature type="domain" description="Chalcone isomerase" evidence="1">
    <location>
        <begin position="100"/>
        <end position="227"/>
    </location>
</feature>
<dbReference type="Gene3D" id="3.50.70.10">
    <property type="match status" value="1"/>
</dbReference>
<dbReference type="PANTHER" id="PTHR47284">
    <property type="entry name" value="FATTY-ACID-BINDING PROTEIN 2"/>
    <property type="match status" value="1"/>
</dbReference>
<evidence type="ECO:0000313" key="3">
    <source>
        <dbReference type="Proteomes" id="UP000789706"/>
    </source>
</evidence>
<reference evidence="2" key="1">
    <citation type="submission" date="2021-06" db="EMBL/GenBank/DDBJ databases">
        <authorList>
            <person name="Kallberg Y."/>
            <person name="Tangrot J."/>
            <person name="Rosling A."/>
        </authorList>
    </citation>
    <scope>NUCLEOTIDE SEQUENCE</scope>
    <source>
        <strain evidence="2">AZ414A</strain>
    </source>
</reference>
<evidence type="ECO:0000313" key="2">
    <source>
        <dbReference type="EMBL" id="CAG8517807.1"/>
    </source>
</evidence>
<proteinExistence type="predicted"/>
<comment type="caution">
    <text evidence="2">The sequence shown here is derived from an EMBL/GenBank/DDBJ whole genome shotgun (WGS) entry which is preliminary data.</text>
</comment>
<dbReference type="OrthoDB" id="18193at2759"/>
<sequence length="227" mass="26320">MFIPRRIPRIIFKFSRIPRVNSNIIIPKQSSSPFSLFHHHKSYKNHKGNLKDFGKFNSNNNSKLLLFTFILVGSTTAVTAAEIYKNKNKFILLEESSNYSPPNYEETTAYELLSQPVVIALRIEPVRNTNGQHLRDGFTRTLTNRLQNEHHLNEFEIEQILEAIKEFKSKFPKTSIKAGTSMILTKQKDGNLRMEYEGKYYGTIENLWIAKNLFMGYLTSNNPISKE</sequence>
<keyword evidence="3" id="KW-1185">Reference proteome</keyword>
<dbReference type="AlphaFoldDB" id="A0A9N9F926"/>
<dbReference type="InterPro" id="IPR016087">
    <property type="entry name" value="Chalcone_isomerase"/>
</dbReference>
<dbReference type="Proteomes" id="UP000789706">
    <property type="component" value="Unassembled WGS sequence"/>
</dbReference>
<feature type="non-terminal residue" evidence="2">
    <location>
        <position position="1"/>
    </location>
</feature>
<dbReference type="PANTHER" id="PTHR47284:SF3">
    <property type="entry name" value="FATTY-ACID-BINDING PROTEIN 2"/>
    <property type="match status" value="1"/>
</dbReference>
<accession>A0A9N9F926</accession>
<name>A0A9N9F926_9GLOM</name>
<dbReference type="SUPFAM" id="SSF54626">
    <property type="entry name" value="Chalcone isomerase"/>
    <property type="match status" value="1"/>
</dbReference>
<dbReference type="Pfam" id="PF16035">
    <property type="entry name" value="Chalcone_2"/>
    <property type="match status" value="1"/>
</dbReference>
<dbReference type="InterPro" id="IPR016088">
    <property type="entry name" value="Chalcone_isomerase_3-sand"/>
</dbReference>
<dbReference type="EMBL" id="CAJVPK010000495">
    <property type="protein sequence ID" value="CAG8517807.1"/>
    <property type="molecule type" value="Genomic_DNA"/>
</dbReference>
<dbReference type="InterPro" id="IPR036298">
    <property type="entry name" value="Chalcone_isomerase_sf"/>
</dbReference>
<dbReference type="GO" id="GO:0016872">
    <property type="term" value="F:intramolecular lyase activity"/>
    <property type="evidence" value="ECO:0007669"/>
    <property type="project" value="InterPro"/>
</dbReference>